<organism evidence="2 3">
    <name type="scientific">Mycobacterium tuberculosis</name>
    <dbReference type="NCBI Taxonomy" id="1773"/>
    <lineage>
        <taxon>Bacteria</taxon>
        <taxon>Bacillati</taxon>
        <taxon>Actinomycetota</taxon>
        <taxon>Actinomycetes</taxon>
        <taxon>Mycobacteriales</taxon>
        <taxon>Mycobacteriaceae</taxon>
        <taxon>Mycobacterium</taxon>
        <taxon>Mycobacterium tuberculosis complex</taxon>
    </lineage>
</organism>
<feature type="compositionally biased region" description="Basic and acidic residues" evidence="1">
    <location>
        <begin position="11"/>
        <end position="20"/>
    </location>
</feature>
<protein>
    <submittedName>
        <fullName evidence="2">Uncharacterized protein</fullName>
    </submittedName>
</protein>
<gene>
    <name evidence="2" type="ORF">ERS007661_02629</name>
</gene>
<evidence type="ECO:0000313" key="2">
    <source>
        <dbReference type="EMBL" id="CNV53298.1"/>
    </source>
</evidence>
<evidence type="ECO:0000256" key="1">
    <source>
        <dbReference type="SAM" id="MobiDB-lite"/>
    </source>
</evidence>
<dbReference type="EMBL" id="CQQC01000964">
    <property type="protein sequence ID" value="CNV53298.1"/>
    <property type="molecule type" value="Genomic_DNA"/>
</dbReference>
<reference evidence="2 3" key="1">
    <citation type="submission" date="2015-03" db="EMBL/GenBank/DDBJ databases">
        <authorList>
            <consortium name="Pathogen Informatics"/>
        </authorList>
    </citation>
    <scope>NUCLEOTIDE SEQUENCE [LARGE SCALE GENOMIC DNA]</scope>
    <source>
        <strain evidence="2 3">D00501624</strain>
    </source>
</reference>
<dbReference type="Proteomes" id="UP000039217">
    <property type="component" value="Unassembled WGS sequence"/>
</dbReference>
<accession>A0A655F4A8</accession>
<proteinExistence type="predicted"/>
<name>A0A655F4A8_MYCTX</name>
<feature type="region of interest" description="Disordered" evidence="1">
    <location>
        <begin position="1"/>
        <end position="32"/>
    </location>
</feature>
<dbReference type="AlphaFoldDB" id="A0A655F4A8"/>
<sequence>MTATGHPARRTRLELTEPSKPRASAPRPELPNTTISASLEISTMVGTGVENTSSLFTLSFRSAPTASLASLTALATIWRPSSSCQTPQVSGYGIGGHVATSAFTTWTTVSGMFLIAASVAPQQAAASDSSEPSTPTTTPCCLRGLDISFSLRLEQRYEPGQSPVMRL</sequence>
<evidence type="ECO:0000313" key="3">
    <source>
        <dbReference type="Proteomes" id="UP000039217"/>
    </source>
</evidence>